<feature type="domain" description="Gfo/Idh/MocA-like oxidoreductase N-terminal" evidence="1">
    <location>
        <begin position="1"/>
        <end position="121"/>
    </location>
</feature>
<dbReference type="Gene3D" id="3.30.360.10">
    <property type="entry name" value="Dihydrodipicolinate Reductase, domain 2"/>
    <property type="match status" value="1"/>
</dbReference>
<comment type="caution">
    <text evidence="3">The sequence shown here is derived from an EMBL/GenBank/DDBJ whole genome shotgun (WGS) entry which is preliminary data.</text>
</comment>
<sequence>MKVGCIGLGDIAQKAYLPVLGAQPGIELHLQTRTPATLQRVGDTYRLTGRQLHTDVESLLAAGLDAAFVHAPTAVHPELVTRLVEAGVPTYVDKPIAYELAESERIVRLAEDRGVGLAVGFNRRYAPAYAQCREHARDLILMQKNRIGLPEDPRTLVLDDFIHVVDTLRFLVPGEIDHIDVRARIREGLMEHVVLQLSGDGFTALGTMNRLSGSAEEILEVSGQDTKRQVVNLAEVIDHKGQPSVRRRGDWVPVARQRGIEQIVLAFLDDVRAGRQPSAQDALRTHELCERVITEALAQAAA</sequence>
<evidence type="ECO:0000313" key="4">
    <source>
        <dbReference type="Proteomes" id="UP000037982"/>
    </source>
</evidence>
<evidence type="ECO:0000313" key="3">
    <source>
        <dbReference type="EMBL" id="KPC60843.1"/>
    </source>
</evidence>
<organism evidence="3 4">
    <name type="scientific">Streptomyces chattanoogensis</name>
    <dbReference type="NCBI Taxonomy" id="66876"/>
    <lineage>
        <taxon>Bacteria</taxon>
        <taxon>Bacillati</taxon>
        <taxon>Actinomycetota</taxon>
        <taxon>Actinomycetes</taxon>
        <taxon>Kitasatosporales</taxon>
        <taxon>Streptomycetaceae</taxon>
        <taxon>Streptomyces</taxon>
    </lineage>
</organism>
<name>A0A0N0XVK0_9ACTN</name>
<dbReference type="Proteomes" id="UP000037982">
    <property type="component" value="Unassembled WGS sequence"/>
</dbReference>
<dbReference type="SUPFAM" id="SSF55347">
    <property type="entry name" value="Glyceraldehyde-3-phosphate dehydrogenase-like, C-terminal domain"/>
    <property type="match status" value="1"/>
</dbReference>
<dbReference type="Pfam" id="PF21378">
    <property type="entry name" value="YceM-like_C"/>
    <property type="match status" value="1"/>
</dbReference>
<dbReference type="RefSeq" id="WP_053926210.1">
    <property type="nucleotide sequence ID" value="NZ_LGKG01000154.1"/>
</dbReference>
<protein>
    <submittedName>
        <fullName evidence="3">Oxidoreductase</fullName>
    </submittedName>
</protein>
<accession>A0A0N0XVK0</accession>
<dbReference type="PANTHER" id="PTHR43708">
    <property type="entry name" value="CONSERVED EXPRESSED OXIDOREDUCTASE (EUROFUNG)"/>
    <property type="match status" value="1"/>
</dbReference>
<dbReference type="AlphaFoldDB" id="A0A0N0XVK0"/>
<dbReference type="InterPro" id="IPR036291">
    <property type="entry name" value="NAD(P)-bd_dom_sf"/>
</dbReference>
<reference evidence="4" key="1">
    <citation type="submission" date="2015-07" db="EMBL/GenBank/DDBJ databases">
        <authorList>
            <person name="Ju K.-S."/>
            <person name="Doroghazi J.R."/>
            <person name="Metcalf W.W."/>
        </authorList>
    </citation>
    <scope>NUCLEOTIDE SEQUENCE [LARGE SCALE GENOMIC DNA]</scope>
    <source>
        <strain evidence="4">NRRL ISP-5002</strain>
    </source>
</reference>
<dbReference type="GO" id="GO:0000166">
    <property type="term" value="F:nucleotide binding"/>
    <property type="evidence" value="ECO:0007669"/>
    <property type="project" value="InterPro"/>
</dbReference>
<dbReference type="InterPro" id="IPR000683">
    <property type="entry name" value="Gfo/Idh/MocA-like_OxRdtase_N"/>
</dbReference>
<gene>
    <name evidence="3" type="ORF">ADL29_27155</name>
</gene>
<dbReference type="PANTHER" id="PTHR43708:SF4">
    <property type="entry name" value="OXIDOREDUCTASE YCEM-RELATED"/>
    <property type="match status" value="1"/>
</dbReference>
<feature type="domain" description="YceM-like C-terminal" evidence="2">
    <location>
        <begin position="127"/>
        <end position="235"/>
    </location>
</feature>
<dbReference type="SUPFAM" id="SSF51735">
    <property type="entry name" value="NAD(P)-binding Rossmann-fold domains"/>
    <property type="match status" value="1"/>
</dbReference>
<dbReference type="PATRIC" id="fig|66876.3.peg.5941"/>
<dbReference type="Pfam" id="PF01408">
    <property type="entry name" value="GFO_IDH_MocA"/>
    <property type="match status" value="1"/>
</dbReference>
<proteinExistence type="predicted"/>
<evidence type="ECO:0000259" key="2">
    <source>
        <dbReference type="Pfam" id="PF21378"/>
    </source>
</evidence>
<evidence type="ECO:0000259" key="1">
    <source>
        <dbReference type="Pfam" id="PF01408"/>
    </source>
</evidence>
<dbReference type="EMBL" id="LGKG01000154">
    <property type="protein sequence ID" value="KPC60843.1"/>
    <property type="molecule type" value="Genomic_DNA"/>
</dbReference>
<dbReference type="InterPro" id="IPR051317">
    <property type="entry name" value="Gfo/Idh/MocA_oxidoreduct"/>
</dbReference>
<keyword evidence="4" id="KW-1185">Reference proteome</keyword>
<dbReference type="InterPro" id="IPR048477">
    <property type="entry name" value="YceM-like_C"/>
</dbReference>
<dbReference type="Gene3D" id="3.40.50.720">
    <property type="entry name" value="NAD(P)-binding Rossmann-like Domain"/>
    <property type="match status" value="1"/>
</dbReference>